<dbReference type="Proteomes" id="UP001060215">
    <property type="component" value="Chromosome 3"/>
</dbReference>
<keyword evidence="2" id="KW-1185">Reference proteome</keyword>
<reference evidence="1 2" key="1">
    <citation type="journal article" date="2022" name="Plant J.">
        <title>Chromosome-level genome of Camellia lanceoleosa provides a valuable resource for understanding genome evolution and self-incompatibility.</title>
        <authorList>
            <person name="Gong W."/>
            <person name="Xiao S."/>
            <person name="Wang L."/>
            <person name="Liao Z."/>
            <person name="Chang Y."/>
            <person name="Mo W."/>
            <person name="Hu G."/>
            <person name="Li W."/>
            <person name="Zhao G."/>
            <person name="Zhu H."/>
            <person name="Hu X."/>
            <person name="Ji K."/>
            <person name="Xiang X."/>
            <person name="Song Q."/>
            <person name="Yuan D."/>
            <person name="Jin S."/>
            <person name="Zhang L."/>
        </authorList>
    </citation>
    <scope>NUCLEOTIDE SEQUENCE [LARGE SCALE GENOMIC DNA]</scope>
    <source>
        <strain evidence="1">SQ_2022a</strain>
    </source>
</reference>
<gene>
    <name evidence="1" type="ORF">LOK49_LG02G01140</name>
</gene>
<comment type="caution">
    <text evidence="1">The sequence shown here is derived from an EMBL/GenBank/DDBJ whole genome shotgun (WGS) entry which is preliminary data.</text>
</comment>
<evidence type="ECO:0000313" key="1">
    <source>
        <dbReference type="EMBL" id="KAI8027772.1"/>
    </source>
</evidence>
<proteinExistence type="predicted"/>
<accession>A0ACC0IQU6</accession>
<evidence type="ECO:0000313" key="2">
    <source>
        <dbReference type="Proteomes" id="UP001060215"/>
    </source>
</evidence>
<sequence length="339" mass="38575">MNVALTEVNVSFPNVVQGTCDGLVLFMDEQDILHVANPLMKQSFIVPSFNCHPLYCLPDFLLITLGKDHAWKLINTNTFSDPSWSIFQCPPVFVEELLYWDGCAFPCVVAWDVESEMFYEFPRPAVQSKYCHCHYVPKANSLSCLAWSPPRALFDVFVLSDPMSGEWSKLYKIDMDAQKYRMKGMLNSSFPWPGENSYFVPLAWVIARSLLFPDSFLLVQALLEYKRQKSQSGELQLAVAALPEPLSVENEVSLLMTHVADIGPPADWVKINVRETKDCFEVYALVPGLLREEVKEKRIRYACTKENTRWTNGGNVTGAFHHYCFDGCEAWHGRAQGSF</sequence>
<name>A0ACC0IQU6_9ERIC</name>
<organism evidence="1 2">
    <name type="scientific">Camellia lanceoleosa</name>
    <dbReference type="NCBI Taxonomy" id="1840588"/>
    <lineage>
        <taxon>Eukaryota</taxon>
        <taxon>Viridiplantae</taxon>
        <taxon>Streptophyta</taxon>
        <taxon>Embryophyta</taxon>
        <taxon>Tracheophyta</taxon>
        <taxon>Spermatophyta</taxon>
        <taxon>Magnoliopsida</taxon>
        <taxon>eudicotyledons</taxon>
        <taxon>Gunneridae</taxon>
        <taxon>Pentapetalae</taxon>
        <taxon>asterids</taxon>
        <taxon>Ericales</taxon>
        <taxon>Theaceae</taxon>
        <taxon>Camellia</taxon>
    </lineage>
</organism>
<protein>
    <submittedName>
        <fullName evidence="1">AT-rich interactive domain-containing protein 5</fullName>
    </submittedName>
</protein>
<dbReference type="EMBL" id="CM045760">
    <property type="protein sequence ID" value="KAI8027772.1"/>
    <property type="molecule type" value="Genomic_DNA"/>
</dbReference>